<protein>
    <submittedName>
        <fullName evidence="1">Uncharacterized protein</fullName>
    </submittedName>
</protein>
<dbReference type="Proteomes" id="UP000229366">
    <property type="component" value="Unassembled WGS sequence"/>
</dbReference>
<accession>A0A2M8VQR2</accession>
<organism evidence="1 2">
    <name type="scientific">Polynucleobacter brandtiae</name>
    <dbReference type="NCBI Taxonomy" id="1938816"/>
    <lineage>
        <taxon>Bacteria</taxon>
        <taxon>Pseudomonadati</taxon>
        <taxon>Pseudomonadota</taxon>
        <taxon>Betaproteobacteria</taxon>
        <taxon>Burkholderiales</taxon>
        <taxon>Burkholderiaceae</taxon>
        <taxon>Polynucleobacter</taxon>
    </lineage>
</organism>
<dbReference type="AlphaFoldDB" id="A0A2M8VQR2"/>
<gene>
    <name evidence="1" type="ORF">B0G85_1623</name>
</gene>
<evidence type="ECO:0000313" key="2">
    <source>
        <dbReference type="Proteomes" id="UP000229366"/>
    </source>
</evidence>
<keyword evidence="2" id="KW-1185">Reference proteome</keyword>
<dbReference type="EMBL" id="PGTX01000003">
    <property type="protein sequence ID" value="PJI79515.1"/>
    <property type="molecule type" value="Genomic_DNA"/>
</dbReference>
<comment type="caution">
    <text evidence="1">The sequence shown here is derived from an EMBL/GenBank/DDBJ whole genome shotgun (WGS) entry which is preliminary data.</text>
</comment>
<proteinExistence type="predicted"/>
<sequence length="102" mass="11204">MPRYQFKCSACKHECVGSIGAEHGINCSKVSMLCGQCEVIDIFTVPKKGSIDHMLVSDAICKSCGSDKHLKPWDGLTCPHCKGAIRAIGPDVDIPRPSRFRW</sequence>
<evidence type="ECO:0000313" key="1">
    <source>
        <dbReference type="EMBL" id="PJI79515.1"/>
    </source>
</evidence>
<reference evidence="1 2" key="1">
    <citation type="submission" date="2017-11" db="EMBL/GenBank/DDBJ databases">
        <title>Genomic Encyclopedia of Type Strains, Phase III (KMG-III): the genomes of soil and plant-associated and newly described type strains.</title>
        <authorList>
            <person name="Whitman W."/>
        </authorList>
    </citation>
    <scope>NUCLEOTIDE SEQUENCE [LARGE SCALE GENOMIC DNA]</scope>
    <source>
        <strain evidence="1 2">UB-Domo-W1</strain>
    </source>
</reference>
<name>A0A2M8VQR2_9BURK</name>